<comment type="caution">
    <text evidence="3">The sequence shown here is derived from an EMBL/GenBank/DDBJ whole genome shotgun (WGS) entry which is preliminary data.</text>
</comment>
<dbReference type="Proteomes" id="UP000759273">
    <property type="component" value="Unassembled WGS sequence"/>
</dbReference>
<evidence type="ECO:0000259" key="2">
    <source>
        <dbReference type="Pfam" id="PF14287"/>
    </source>
</evidence>
<feature type="domain" description="DUF4368" evidence="2">
    <location>
        <begin position="46"/>
        <end position="109"/>
    </location>
</feature>
<evidence type="ECO:0000313" key="3">
    <source>
        <dbReference type="EMBL" id="MBS5333709.1"/>
    </source>
</evidence>
<name>A0A943HJ14_9FIRM</name>
<reference evidence="3" key="1">
    <citation type="submission" date="2021-02" db="EMBL/GenBank/DDBJ databases">
        <title>Infant gut strain persistence is associated with maternal origin, phylogeny, and functional potential including surface adhesion and iron acquisition.</title>
        <authorList>
            <person name="Lou Y.C."/>
        </authorList>
    </citation>
    <scope>NUCLEOTIDE SEQUENCE</scope>
    <source>
        <strain evidence="3">L3_101_000M1_dasL3_101_000M1_concoct_87</strain>
    </source>
</reference>
<proteinExistence type="predicted"/>
<gene>
    <name evidence="3" type="ORF">KHY36_14445</name>
</gene>
<accession>A0A943HJ14</accession>
<dbReference type="EMBL" id="JAGZGG010000055">
    <property type="protein sequence ID" value="MBS5333709.1"/>
    <property type="molecule type" value="Genomic_DNA"/>
</dbReference>
<dbReference type="Pfam" id="PF14287">
    <property type="entry name" value="DUF4368"/>
    <property type="match status" value="1"/>
</dbReference>
<keyword evidence="1" id="KW-0175">Coiled coil</keyword>
<dbReference type="InterPro" id="IPR025378">
    <property type="entry name" value="DUF4368"/>
</dbReference>
<evidence type="ECO:0000313" key="4">
    <source>
        <dbReference type="Proteomes" id="UP000759273"/>
    </source>
</evidence>
<organism evidence="3 4">
    <name type="scientific">Subdoligranulum variabile</name>
    <dbReference type="NCBI Taxonomy" id="214851"/>
    <lineage>
        <taxon>Bacteria</taxon>
        <taxon>Bacillati</taxon>
        <taxon>Bacillota</taxon>
        <taxon>Clostridia</taxon>
        <taxon>Eubacteriales</taxon>
        <taxon>Oscillospiraceae</taxon>
        <taxon>Subdoligranulum</taxon>
    </lineage>
</organism>
<dbReference type="AlphaFoldDB" id="A0A943HJ14"/>
<feature type="coiled-coil region" evidence="1">
    <location>
        <begin position="32"/>
        <end position="59"/>
    </location>
</feature>
<sequence>MSHKSSAVQDNPLLRLPPIAPAKSCTANTTARTATKVEIQTLQQDIEVQERQIENLEQFIQRAHKYKDLDELTPYALRELVKGVYIEAPNKSSGKRRQNIRISYDLVGFIPLNELMKEETA</sequence>
<evidence type="ECO:0000256" key="1">
    <source>
        <dbReference type="SAM" id="Coils"/>
    </source>
</evidence>
<protein>
    <submittedName>
        <fullName evidence="3">DUF4368 domain-containing protein</fullName>
    </submittedName>
</protein>